<dbReference type="Proteomes" id="UP000078561">
    <property type="component" value="Unassembled WGS sequence"/>
</dbReference>
<dbReference type="EMBL" id="LT550583">
    <property type="protein sequence ID" value="SAL96040.1"/>
    <property type="molecule type" value="Genomic_DNA"/>
</dbReference>
<sequence>SASSSSSAMAIEATILDNDTNERNANEVIDLVSDSDEEEAFAFDFDYDDDASMDSVNSHFTRTDVMTEPKEYDSNYFGTMPTDTASNISGMLYNLAQQFNIPREAYATIIDLINDKVIPAAGN</sequence>
<dbReference type="InParanoid" id="A0A168L4B5"/>
<name>A0A168L4B5_ABSGL</name>
<feature type="non-terminal residue" evidence="1">
    <location>
        <position position="1"/>
    </location>
</feature>
<keyword evidence="2" id="KW-1185">Reference proteome</keyword>
<evidence type="ECO:0000313" key="1">
    <source>
        <dbReference type="EMBL" id="SAL96040.1"/>
    </source>
</evidence>
<reference evidence="1" key="1">
    <citation type="submission" date="2016-04" db="EMBL/GenBank/DDBJ databases">
        <authorList>
            <person name="Evans L.H."/>
            <person name="Alamgir A."/>
            <person name="Owens N."/>
            <person name="Weber N.D."/>
            <person name="Virtaneva K."/>
            <person name="Barbian K."/>
            <person name="Babar A."/>
            <person name="Rosenke K."/>
        </authorList>
    </citation>
    <scope>NUCLEOTIDE SEQUENCE [LARGE SCALE GENOMIC DNA]</scope>
    <source>
        <strain evidence="1">CBS 101.48</strain>
    </source>
</reference>
<protein>
    <submittedName>
        <fullName evidence="1">Uncharacterized protein</fullName>
    </submittedName>
</protein>
<organism evidence="1">
    <name type="scientific">Absidia glauca</name>
    <name type="common">Pin mould</name>
    <dbReference type="NCBI Taxonomy" id="4829"/>
    <lineage>
        <taxon>Eukaryota</taxon>
        <taxon>Fungi</taxon>
        <taxon>Fungi incertae sedis</taxon>
        <taxon>Mucoromycota</taxon>
        <taxon>Mucoromycotina</taxon>
        <taxon>Mucoromycetes</taxon>
        <taxon>Mucorales</taxon>
        <taxon>Cunninghamellaceae</taxon>
        <taxon>Absidia</taxon>
    </lineage>
</organism>
<gene>
    <name evidence="1" type="primary">ABSGL_01400.1 scaffold 1455</name>
</gene>
<dbReference type="AlphaFoldDB" id="A0A168L4B5"/>
<proteinExistence type="predicted"/>
<evidence type="ECO:0000313" key="2">
    <source>
        <dbReference type="Proteomes" id="UP000078561"/>
    </source>
</evidence>
<feature type="non-terminal residue" evidence="1">
    <location>
        <position position="123"/>
    </location>
</feature>
<accession>A0A168L4B5</accession>